<organism evidence="8 9">
    <name type="scientific">Desulfovibrio piger</name>
    <dbReference type="NCBI Taxonomy" id="901"/>
    <lineage>
        <taxon>Bacteria</taxon>
        <taxon>Pseudomonadati</taxon>
        <taxon>Thermodesulfobacteriota</taxon>
        <taxon>Desulfovibrionia</taxon>
        <taxon>Desulfovibrionales</taxon>
        <taxon>Desulfovibrionaceae</taxon>
        <taxon>Desulfovibrio</taxon>
    </lineage>
</organism>
<dbReference type="OrthoDB" id="9804758at2"/>
<evidence type="ECO:0000256" key="6">
    <source>
        <dbReference type="RuleBase" id="RU365090"/>
    </source>
</evidence>
<keyword evidence="4 6" id="KW-0501">Molybdenum cofactor biosynthesis</keyword>
<dbReference type="InterPro" id="IPR036425">
    <property type="entry name" value="MoaB/Mog-like_dom_sf"/>
</dbReference>
<dbReference type="InterPro" id="IPR005111">
    <property type="entry name" value="MoeA_C_domain_IV"/>
</dbReference>
<accession>A0A1K1LG00</accession>
<dbReference type="Gene3D" id="3.90.105.10">
    <property type="entry name" value="Molybdopterin biosynthesis moea protein, domain 2"/>
    <property type="match status" value="1"/>
</dbReference>
<evidence type="ECO:0000313" key="8">
    <source>
        <dbReference type="EMBL" id="SFV73644.1"/>
    </source>
</evidence>
<evidence type="ECO:0000313" key="9">
    <source>
        <dbReference type="Proteomes" id="UP000186323"/>
    </source>
</evidence>
<evidence type="ECO:0000256" key="4">
    <source>
        <dbReference type="ARBA" id="ARBA00023150"/>
    </source>
</evidence>
<evidence type="ECO:0000256" key="2">
    <source>
        <dbReference type="ARBA" id="ARBA00005046"/>
    </source>
</evidence>
<dbReference type="InterPro" id="IPR036688">
    <property type="entry name" value="MoeA_C_domain_IV_sf"/>
</dbReference>
<dbReference type="SUPFAM" id="SSF53850">
    <property type="entry name" value="Periplasmic binding protein-like II"/>
    <property type="match status" value="1"/>
</dbReference>
<dbReference type="InterPro" id="IPR036135">
    <property type="entry name" value="MoeA_linker/N_sf"/>
</dbReference>
<dbReference type="SUPFAM" id="SSF63882">
    <property type="entry name" value="MoeA N-terminal region -like"/>
    <property type="match status" value="1"/>
</dbReference>
<evidence type="ECO:0000259" key="7">
    <source>
        <dbReference type="SMART" id="SM00852"/>
    </source>
</evidence>
<dbReference type="InterPro" id="IPR038987">
    <property type="entry name" value="MoeA-like"/>
</dbReference>
<dbReference type="UniPathway" id="UPA00344"/>
<dbReference type="KEGG" id="dpg:DESPIGER_1814"/>
<dbReference type="GO" id="GO:0006777">
    <property type="term" value="P:Mo-molybdopterin cofactor biosynthetic process"/>
    <property type="evidence" value="ECO:0007669"/>
    <property type="project" value="UniProtKB-UniRule"/>
</dbReference>
<dbReference type="GO" id="GO:0046872">
    <property type="term" value="F:metal ion binding"/>
    <property type="evidence" value="ECO:0007669"/>
    <property type="project" value="UniProtKB-UniRule"/>
</dbReference>
<dbReference type="GO" id="GO:0005829">
    <property type="term" value="C:cytosol"/>
    <property type="evidence" value="ECO:0007669"/>
    <property type="project" value="TreeGrafter"/>
</dbReference>
<dbReference type="Gene3D" id="3.40.980.10">
    <property type="entry name" value="MoaB/Mog-like domain"/>
    <property type="match status" value="1"/>
</dbReference>
<dbReference type="SUPFAM" id="SSF63867">
    <property type="entry name" value="MoeA C-terminal domain-like"/>
    <property type="match status" value="1"/>
</dbReference>
<dbReference type="Gene3D" id="2.40.340.10">
    <property type="entry name" value="MoeA, C-terminal, domain IV"/>
    <property type="match status" value="1"/>
</dbReference>
<dbReference type="EMBL" id="LT630450">
    <property type="protein sequence ID" value="SFV73644.1"/>
    <property type="molecule type" value="Genomic_DNA"/>
</dbReference>
<dbReference type="AlphaFoldDB" id="A0A1K1LG00"/>
<dbReference type="SUPFAM" id="SSF53218">
    <property type="entry name" value="Molybdenum cofactor biosynthesis proteins"/>
    <property type="match status" value="1"/>
</dbReference>
<comment type="pathway">
    <text evidence="2 6">Cofactor biosynthesis; molybdopterin biosynthesis.</text>
</comment>
<dbReference type="Pfam" id="PF03453">
    <property type="entry name" value="MoeA_N"/>
    <property type="match status" value="1"/>
</dbReference>
<dbReference type="CDD" id="cd00887">
    <property type="entry name" value="MoeA"/>
    <property type="match status" value="1"/>
</dbReference>
<dbReference type="GO" id="GO:0061599">
    <property type="term" value="F:molybdopterin molybdotransferase activity"/>
    <property type="evidence" value="ECO:0007669"/>
    <property type="project" value="UniProtKB-UniRule"/>
</dbReference>
<dbReference type="Gene3D" id="2.170.190.11">
    <property type="entry name" value="Molybdopterin biosynthesis moea protein, domain 3"/>
    <property type="match status" value="1"/>
</dbReference>
<feature type="domain" description="MoaB/Mog" evidence="7">
    <location>
        <begin position="180"/>
        <end position="323"/>
    </location>
</feature>
<dbReference type="PANTHER" id="PTHR10192">
    <property type="entry name" value="MOLYBDOPTERIN BIOSYNTHESIS PROTEIN"/>
    <property type="match status" value="1"/>
</dbReference>
<evidence type="ECO:0000256" key="3">
    <source>
        <dbReference type="ARBA" id="ARBA00010763"/>
    </source>
</evidence>
<keyword evidence="9" id="KW-1185">Reference proteome</keyword>
<keyword evidence="6" id="KW-0479">Metal-binding</keyword>
<comment type="similarity">
    <text evidence="3 6">Belongs to the MoeA family.</text>
</comment>
<proteinExistence type="inferred from homology"/>
<reference evidence="9" key="1">
    <citation type="submission" date="2016-10" db="EMBL/GenBank/DDBJ databases">
        <authorList>
            <person name="Wegmann U."/>
        </authorList>
    </citation>
    <scope>NUCLEOTIDE SEQUENCE [LARGE SCALE GENOMIC DNA]</scope>
</reference>
<dbReference type="PANTHER" id="PTHR10192:SF16">
    <property type="entry name" value="MOLYBDOPTERIN MOLYBDENUMTRANSFERASE"/>
    <property type="match status" value="1"/>
</dbReference>
<dbReference type="Pfam" id="PF12727">
    <property type="entry name" value="PBP_like"/>
    <property type="match status" value="1"/>
</dbReference>
<dbReference type="InterPro" id="IPR001453">
    <property type="entry name" value="MoaB/Mog_dom"/>
</dbReference>
<name>A0A1K1LG00_9BACT</name>
<comment type="cofactor">
    <cofactor evidence="6">
        <name>Mg(2+)</name>
        <dbReference type="ChEBI" id="CHEBI:18420"/>
    </cofactor>
</comment>
<keyword evidence="6" id="KW-0460">Magnesium</keyword>
<dbReference type="RefSeq" id="WP_072335671.1">
    <property type="nucleotide sequence ID" value="NZ_CALJDE010000068.1"/>
</dbReference>
<sequence length="650" mass="69920">MQRERHTYLTLQTVEAARQGWLDRISAEGRELATEHVPLSAALHRVLAEPVAARRSSPAFHGAAMDGIAVNAESTFTASTRRPLRLTIGTDAFWINTGHPLPAGTNAVVMVENVNTEPDGQHVVIEKAAFPWQHVRKLGEDMVASEIILPPGVCIGPYELGALAAGGVLEPLVFTKPRVGIIPSGTEIVPLTEAREEDLCAGRCLPEFNSYIFSAIVQEAGGEAFTLPIVPDDPEAIGAAIDTAIDQGADLVLLNAGSSAGSHDYSADVIARKGELLTHGVAVMPGKPTALGMVRGVPVIGSPGYPVSAIVALEEFVQPLLALLQKRCLARRETVTALPVNPLPSRPGMEERIRVKLGRVDDTFFAVPLPRGAGTVTSLSRADGIISVARDCEGIGRDEPVQVQLLRPRQQVEGTLLAIGSHDNTLDLIDSFLRREHPRFRLASAHVGSLGGLMALKRHQCHLAGSHLLNDADGVYNRQALRDNLKGEPMLLVRLVDREQGLIVAPGNPLGIHGIADLAREDVRFINRQRGSGTRVLLDYRLKQLGIRPQQLAGYEDEEYTHMNVAAAVLSGRAHTGLAVRAAACALGLDFVPVGVEEYDLVIPQRYAGDERILALLDVIRSGAFRKEVAALGGYGVEKTGQVIWEYDGR</sequence>
<dbReference type="NCBIfam" id="NF011068">
    <property type="entry name" value="PRK14498.1"/>
    <property type="match status" value="1"/>
</dbReference>
<dbReference type="EC" id="2.10.1.1" evidence="6"/>
<keyword evidence="6" id="KW-0808">Transferase</keyword>
<dbReference type="InterPro" id="IPR005110">
    <property type="entry name" value="MoeA_linker/N"/>
</dbReference>
<evidence type="ECO:0000256" key="5">
    <source>
        <dbReference type="ARBA" id="ARBA00047317"/>
    </source>
</evidence>
<comment type="function">
    <text evidence="1 6">Catalyzes the insertion of molybdate into adenylated molybdopterin with the concomitant release of AMP.</text>
</comment>
<gene>
    <name evidence="8" type="ORF">DESPIGER_1814</name>
</gene>
<dbReference type="InterPro" id="IPR024370">
    <property type="entry name" value="PBP_domain"/>
</dbReference>
<dbReference type="Pfam" id="PF03454">
    <property type="entry name" value="MoeA_C"/>
    <property type="match status" value="1"/>
</dbReference>
<dbReference type="SMART" id="SM00852">
    <property type="entry name" value="MoCF_biosynth"/>
    <property type="match status" value="1"/>
</dbReference>
<dbReference type="Pfam" id="PF00994">
    <property type="entry name" value="MoCF_biosynth"/>
    <property type="match status" value="1"/>
</dbReference>
<comment type="catalytic activity">
    <reaction evidence="5">
        <text>adenylyl-molybdopterin + molybdate = Mo-molybdopterin + AMP + H(+)</text>
        <dbReference type="Rhea" id="RHEA:35047"/>
        <dbReference type="ChEBI" id="CHEBI:15378"/>
        <dbReference type="ChEBI" id="CHEBI:36264"/>
        <dbReference type="ChEBI" id="CHEBI:62727"/>
        <dbReference type="ChEBI" id="CHEBI:71302"/>
        <dbReference type="ChEBI" id="CHEBI:456215"/>
        <dbReference type="EC" id="2.10.1.1"/>
    </reaction>
</comment>
<evidence type="ECO:0000256" key="1">
    <source>
        <dbReference type="ARBA" id="ARBA00002901"/>
    </source>
</evidence>
<protein>
    <recommendedName>
        <fullName evidence="6">Molybdopterin molybdenumtransferase</fullName>
        <ecNumber evidence="6">2.10.1.1</ecNumber>
    </recommendedName>
</protein>
<keyword evidence="6" id="KW-0500">Molybdenum</keyword>
<dbReference type="Proteomes" id="UP000186323">
    <property type="component" value="Chromosome I"/>
</dbReference>